<dbReference type="GO" id="GO:0016586">
    <property type="term" value="C:RSC-type complex"/>
    <property type="evidence" value="ECO:0007669"/>
    <property type="project" value="InterPro"/>
</dbReference>
<dbReference type="PRINTS" id="PR00503">
    <property type="entry name" value="BROMODOMAIN"/>
</dbReference>
<keyword evidence="4" id="KW-0805">Transcription regulation</keyword>
<dbReference type="Proteomes" id="UP000472262">
    <property type="component" value="Unassembled WGS sequence"/>
</dbReference>
<dbReference type="GO" id="GO:0006338">
    <property type="term" value="P:chromatin remodeling"/>
    <property type="evidence" value="ECO:0007669"/>
    <property type="project" value="InterPro"/>
</dbReference>
<dbReference type="Gene3D" id="1.20.920.10">
    <property type="entry name" value="Bromodomain-like"/>
    <property type="match status" value="1"/>
</dbReference>
<dbReference type="SMART" id="SM00297">
    <property type="entry name" value="BROMO"/>
    <property type="match status" value="1"/>
</dbReference>
<feature type="domain" description="Bromo" evidence="9">
    <location>
        <begin position="78"/>
        <end position="148"/>
    </location>
</feature>
<dbReference type="GO" id="GO:0006368">
    <property type="term" value="P:transcription elongation by RNA polymerase II"/>
    <property type="evidence" value="ECO:0007669"/>
    <property type="project" value="TreeGrafter"/>
</dbReference>
<evidence type="ECO:0000256" key="7">
    <source>
        <dbReference type="ARBA" id="ARBA00023242"/>
    </source>
</evidence>
<evidence type="ECO:0000259" key="9">
    <source>
        <dbReference type="PROSITE" id="PS50014"/>
    </source>
</evidence>
<keyword evidence="11" id="KW-1185">Reference proteome</keyword>
<evidence type="ECO:0000256" key="4">
    <source>
        <dbReference type="ARBA" id="ARBA00023015"/>
    </source>
</evidence>
<dbReference type="GO" id="GO:0003682">
    <property type="term" value="F:chromatin binding"/>
    <property type="evidence" value="ECO:0007669"/>
    <property type="project" value="TreeGrafter"/>
</dbReference>
<dbReference type="GO" id="GO:0016514">
    <property type="term" value="C:SWI/SNF complex"/>
    <property type="evidence" value="ECO:0007669"/>
    <property type="project" value="TreeGrafter"/>
</dbReference>
<dbReference type="AlphaFoldDB" id="A0A672K7G1"/>
<evidence type="ECO:0000256" key="5">
    <source>
        <dbReference type="ARBA" id="ARBA00023117"/>
    </source>
</evidence>
<evidence type="ECO:0000256" key="6">
    <source>
        <dbReference type="ARBA" id="ARBA00023163"/>
    </source>
</evidence>
<keyword evidence="2" id="KW-0677">Repeat</keyword>
<reference evidence="10" key="2">
    <citation type="submission" date="2025-09" db="UniProtKB">
        <authorList>
            <consortium name="Ensembl"/>
        </authorList>
    </citation>
    <scope>IDENTIFICATION</scope>
</reference>
<dbReference type="InterPro" id="IPR037382">
    <property type="entry name" value="Rsc/polybromo"/>
</dbReference>
<dbReference type="Ensembl" id="ENSSGRT00000005787.1">
    <property type="protein sequence ID" value="ENSSGRP00000005340.1"/>
    <property type="gene ID" value="ENSSGRG00000003453.1"/>
</dbReference>
<comment type="subcellular location">
    <subcellularLocation>
        <location evidence="1">Nucleus</location>
    </subcellularLocation>
</comment>
<organism evidence="10 11">
    <name type="scientific">Sinocyclocheilus grahami</name>
    <name type="common">Dianchi golden-line fish</name>
    <name type="synonym">Barbus grahami</name>
    <dbReference type="NCBI Taxonomy" id="75366"/>
    <lineage>
        <taxon>Eukaryota</taxon>
        <taxon>Metazoa</taxon>
        <taxon>Chordata</taxon>
        <taxon>Craniata</taxon>
        <taxon>Vertebrata</taxon>
        <taxon>Euteleostomi</taxon>
        <taxon>Actinopterygii</taxon>
        <taxon>Neopterygii</taxon>
        <taxon>Teleostei</taxon>
        <taxon>Ostariophysi</taxon>
        <taxon>Cypriniformes</taxon>
        <taxon>Cyprinidae</taxon>
        <taxon>Cyprininae</taxon>
        <taxon>Sinocyclocheilus</taxon>
    </lineage>
</organism>
<dbReference type="PANTHER" id="PTHR16062">
    <property type="entry name" value="SWI/SNF-RELATED"/>
    <property type="match status" value="1"/>
</dbReference>
<proteinExistence type="predicted"/>
<keyword evidence="6" id="KW-0804">Transcription</keyword>
<dbReference type="InterPro" id="IPR036427">
    <property type="entry name" value="Bromodomain-like_sf"/>
</dbReference>
<reference evidence="10" key="1">
    <citation type="submission" date="2025-08" db="UniProtKB">
        <authorList>
            <consortium name="Ensembl"/>
        </authorList>
    </citation>
    <scope>IDENTIFICATION</scope>
</reference>
<dbReference type="SUPFAM" id="SSF47370">
    <property type="entry name" value="Bromodomain"/>
    <property type="match status" value="1"/>
</dbReference>
<dbReference type="FunFam" id="1.20.920.10:FF:000006">
    <property type="entry name" value="protein polybromo-1 isoform X1"/>
    <property type="match status" value="1"/>
</dbReference>
<dbReference type="InterPro" id="IPR001487">
    <property type="entry name" value="Bromodomain"/>
</dbReference>
<dbReference type="InParanoid" id="A0A672K7G1"/>
<evidence type="ECO:0000313" key="11">
    <source>
        <dbReference type="Proteomes" id="UP000472262"/>
    </source>
</evidence>
<protein>
    <recommendedName>
        <fullName evidence="9">Bromo domain-containing protein</fullName>
    </recommendedName>
</protein>
<evidence type="ECO:0000256" key="2">
    <source>
        <dbReference type="ARBA" id="ARBA00022737"/>
    </source>
</evidence>
<dbReference type="PANTHER" id="PTHR16062:SF19">
    <property type="entry name" value="PROTEIN POLYBROMO-1"/>
    <property type="match status" value="1"/>
</dbReference>
<keyword evidence="5 8" id="KW-0103">Bromodomain</keyword>
<dbReference type="Pfam" id="PF00439">
    <property type="entry name" value="Bromodomain"/>
    <property type="match status" value="1"/>
</dbReference>
<evidence type="ECO:0000313" key="10">
    <source>
        <dbReference type="Ensembl" id="ENSSGRP00000005340.1"/>
    </source>
</evidence>
<accession>A0A672K7G1</accession>
<dbReference type="PROSITE" id="PS50014">
    <property type="entry name" value="BROMODOMAIN_2"/>
    <property type="match status" value="1"/>
</dbReference>
<name>A0A672K7G1_SINGR</name>
<evidence type="ECO:0000256" key="8">
    <source>
        <dbReference type="PROSITE-ProRule" id="PRU00035"/>
    </source>
</evidence>
<sequence>MCVYIQMKRKELTRRDDEDGDSMLSSTLSDGGSTKRKRYIYSISKTTGLERIIVLNIHAVTADSCPNVSPLAREMDKRGRRLSTIFLRLPSRAELPDYYVAIKKPIDMEKVKSHMLANKYQDVDALVEDLVLMFNNACTYNEPESLIYKDALVLHKVLLETRRDLEGGDDAHVPDVARLIQELIRNLFVSVLGHQDDEGRCYKKLPKEYEEDKLKREEEKKGTVPVVFNPVFKSVYLLKTNKHAKTTYIKLQLIQKWTLV</sequence>
<dbReference type="InterPro" id="IPR018359">
    <property type="entry name" value="Bromodomain_CS"/>
</dbReference>
<evidence type="ECO:0000256" key="3">
    <source>
        <dbReference type="ARBA" id="ARBA00022853"/>
    </source>
</evidence>
<dbReference type="PROSITE" id="PS00633">
    <property type="entry name" value="BROMODOMAIN_1"/>
    <property type="match status" value="1"/>
</dbReference>
<keyword evidence="7" id="KW-0539">Nucleus</keyword>
<keyword evidence="3" id="KW-0156">Chromatin regulator</keyword>
<evidence type="ECO:0000256" key="1">
    <source>
        <dbReference type="ARBA" id="ARBA00004123"/>
    </source>
</evidence>